<keyword evidence="3" id="KW-0328">Glycosyltransferase</keyword>
<dbReference type="GO" id="GO:0006688">
    <property type="term" value="P:glycosphingolipid biosynthetic process"/>
    <property type="evidence" value="ECO:0007669"/>
    <property type="project" value="TreeGrafter"/>
</dbReference>
<dbReference type="EMBL" id="JAWQEG010001523">
    <property type="protein sequence ID" value="KAK3878743.1"/>
    <property type="molecule type" value="Genomic_DNA"/>
</dbReference>
<reference evidence="8" key="1">
    <citation type="submission" date="2023-10" db="EMBL/GenBank/DDBJ databases">
        <title>Genome assemblies of two species of porcelain crab, Petrolisthes cinctipes and Petrolisthes manimaculis (Anomura: Porcellanidae).</title>
        <authorList>
            <person name="Angst P."/>
        </authorList>
    </citation>
    <scope>NUCLEOTIDE SEQUENCE</scope>
    <source>
        <strain evidence="8">PB745_01</strain>
        <tissue evidence="8">Gill</tissue>
    </source>
</reference>
<dbReference type="Gene3D" id="3.90.550.20">
    <property type="match status" value="1"/>
</dbReference>
<evidence type="ECO:0000259" key="7">
    <source>
        <dbReference type="Pfam" id="PF04572"/>
    </source>
</evidence>
<gene>
    <name evidence="8" type="ORF">Pcinc_016555</name>
</gene>
<dbReference type="AlphaFoldDB" id="A0AAE1FQQ2"/>
<dbReference type="InterPro" id="IPR051981">
    <property type="entry name" value="Glycosyltransf_32"/>
</dbReference>
<keyword evidence="4" id="KW-0808">Transferase</keyword>
<evidence type="ECO:0000313" key="8">
    <source>
        <dbReference type="EMBL" id="KAK3878743.1"/>
    </source>
</evidence>
<feature type="domain" description="Alpha 1,4-glycosyltransferase" evidence="7">
    <location>
        <begin position="190"/>
        <end position="320"/>
    </location>
</feature>
<dbReference type="InterPro" id="IPR007577">
    <property type="entry name" value="GlycoTrfase_DXD_sugar-bd_CS"/>
</dbReference>
<comment type="subcellular location">
    <subcellularLocation>
        <location evidence="1">Golgi apparatus membrane</location>
        <topology evidence="1">Single-pass type II membrane protein</topology>
    </subcellularLocation>
</comment>
<comment type="caution">
    <text evidence="8">The sequence shown here is derived from an EMBL/GenBank/DDBJ whole genome shotgun (WGS) entry which is preliminary data.</text>
</comment>
<evidence type="ECO:0000256" key="6">
    <source>
        <dbReference type="ARBA" id="ARBA00023136"/>
    </source>
</evidence>
<name>A0AAE1FQQ2_PETCI</name>
<keyword evidence="5" id="KW-0333">Golgi apparatus</keyword>
<proteinExistence type="inferred from homology"/>
<protein>
    <recommendedName>
        <fullName evidence="7">Alpha 1,4-glycosyltransferase domain-containing protein</fullName>
    </recommendedName>
</protein>
<dbReference type="GO" id="GO:0000139">
    <property type="term" value="C:Golgi membrane"/>
    <property type="evidence" value="ECO:0007669"/>
    <property type="project" value="UniProtKB-SubCell"/>
</dbReference>
<evidence type="ECO:0000256" key="1">
    <source>
        <dbReference type="ARBA" id="ARBA00004323"/>
    </source>
</evidence>
<dbReference type="Pfam" id="PF04572">
    <property type="entry name" value="Gb3_synth"/>
    <property type="match status" value="1"/>
</dbReference>
<evidence type="ECO:0000256" key="5">
    <source>
        <dbReference type="ARBA" id="ARBA00023034"/>
    </source>
</evidence>
<dbReference type="InterPro" id="IPR029044">
    <property type="entry name" value="Nucleotide-diphossugar_trans"/>
</dbReference>
<keyword evidence="6" id="KW-0472">Membrane</keyword>
<sequence>MGGVFAMWRDLTHVTCSKGGLHFITAKKEDEDISGVEDVNPTRNNTNVFLVDTGCSSHPTYRAWCAVESWARQNPDLDVWFILTSLTMDDSTGLASLLLHRYTNLRVVGVDLDLLFQGTPLLEFFMSRKWTVNNTWPKNVLSNMVRVVVLWRWGGIYSDNDVISVRTYTLPLNAVGVANPGQLGNGFLSFSSHHPILWSLMGNMKRGFIPGQWGSTGIHPLTRVMMEACGTDDAMSLMKQLPFSCANVTIYSQSYFSPFDFMDPVLNFKSDGKKEFDKAMNVSYSIHLYNIITKWSVVTVGRNSIYEITAKNFCPLTYSRASMHSNFF</sequence>
<dbReference type="Proteomes" id="UP001286313">
    <property type="component" value="Unassembled WGS sequence"/>
</dbReference>
<comment type="similarity">
    <text evidence="2">Belongs to the glycosyltransferase 32 family.</text>
</comment>
<keyword evidence="9" id="KW-1185">Reference proteome</keyword>
<evidence type="ECO:0000313" key="9">
    <source>
        <dbReference type="Proteomes" id="UP001286313"/>
    </source>
</evidence>
<accession>A0AAE1FQQ2</accession>
<organism evidence="8 9">
    <name type="scientific">Petrolisthes cinctipes</name>
    <name type="common">Flat porcelain crab</name>
    <dbReference type="NCBI Taxonomy" id="88211"/>
    <lineage>
        <taxon>Eukaryota</taxon>
        <taxon>Metazoa</taxon>
        <taxon>Ecdysozoa</taxon>
        <taxon>Arthropoda</taxon>
        <taxon>Crustacea</taxon>
        <taxon>Multicrustacea</taxon>
        <taxon>Malacostraca</taxon>
        <taxon>Eumalacostraca</taxon>
        <taxon>Eucarida</taxon>
        <taxon>Decapoda</taxon>
        <taxon>Pleocyemata</taxon>
        <taxon>Anomura</taxon>
        <taxon>Galatheoidea</taxon>
        <taxon>Porcellanidae</taxon>
        <taxon>Petrolisthes</taxon>
    </lineage>
</organism>
<dbReference type="PANTHER" id="PTHR12042">
    <property type="entry name" value="LACTOSYLCERAMIDE 4-ALPHA-GALACTOSYLTRANSFERASE ALPHA- 1,4-GALACTOSYLTRANSFERASE"/>
    <property type="match status" value="1"/>
</dbReference>
<dbReference type="PANTHER" id="PTHR12042:SF21">
    <property type="entry name" value="ALPHA1,4-GALACTOSYLTRANSFERASE 1-RELATED"/>
    <property type="match status" value="1"/>
</dbReference>
<evidence type="ECO:0000256" key="3">
    <source>
        <dbReference type="ARBA" id="ARBA00022676"/>
    </source>
</evidence>
<evidence type="ECO:0000256" key="2">
    <source>
        <dbReference type="ARBA" id="ARBA00009003"/>
    </source>
</evidence>
<dbReference type="GO" id="GO:0016758">
    <property type="term" value="F:hexosyltransferase activity"/>
    <property type="evidence" value="ECO:0007669"/>
    <property type="project" value="TreeGrafter"/>
</dbReference>
<dbReference type="Pfam" id="PF04488">
    <property type="entry name" value="Gly_transf_sug"/>
    <property type="match status" value="1"/>
</dbReference>
<dbReference type="InterPro" id="IPR007652">
    <property type="entry name" value="A1-4-GlycosylTfrase_dom"/>
</dbReference>
<evidence type="ECO:0000256" key="4">
    <source>
        <dbReference type="ARBA" id="ARBA00022679"/>
    </source>
</evidence>
<dbReference type="SUPFAM" id="SSF53448">
    <property type="entry name" value="Nucleotide-diphospho-sugar transferases"/>
    <property type="match status" value="1"/>
</dbReference>